<name>A0ACB9LII1_9MYRT</name>
<organism evidence="1 2">
    <name type="scientific">Melastoma candidum</name>
    <dbReference type="NCBI Taxonomy" id="119954"/>
    <lineage>
        <taxon>Eukaryota</taxon>
        <taxon>Viridiplantae</taxon>
        <taxon>Streptophyta</taxon>
        <taxon>Embryophyta</taxon>
        <taxon>Tracheophyta</taxon>
        <taxon>Spermatophyta</taxon>
        <taxon>Magnoliopsida</taxon>
        <taxon>eudicotyledons</taxon>
        <taxon>Gunneridae</taxon>
        <taxon>Pentapetalae</taxon>
        <taxon>rosids</taxon>
        <taxon>malvids</taxon>
        <taxon>Myrtales</taxon>
        <taxon>Melastomataceae</taxon>
        <taxon>Melastomatoideae</taxon>
        <taxon>Melastomateae</taxon>
        <taxon>Melastoma</taxon>
    </lineage>
</organism>
<sequence length="81" mass="9019">MGPAVAFRRCLPRKPLHLGFLKNTKGLVELDVLNTGEDRKVVNDQTFAILTLMALFTAFLTSLSQWQCTSLQIGEDHVNMG</sequence>
<evidence type="ECO:0000313" key="2">
    <source>
        <dbReference type="Proteomes" id="UP001057402"/>
    </source>
</evidence>
<dbReference type="EMBL" id="CM042890">
    <property type="protein sequence ID" value="KAI4311038.1"/>
    <property type="molecule type" value="Genomic_DNA"/>
</dbReference>
<dbReference type="Proteomes" id="UP001057402">
    <property type="component" value="Chromosome 11"/>
</dbReference>
<evidence type="ECO:0000313" key="1">
    <source>
        <dbReference type="EMBL" id="KAI4311038.1"/>
    </source>
</evidence>
<reference evidence="2" key="1">
    <citation type="journal article" date="2023" name="Front. Plant Sci.">
        <title>Chromosomal-level genome assembly of Melastoma candidum provides insights into trichome evolution.</title>
        <authorList>
            <person name="Zhong Y."/>
            <person name="Wu W."/>
            <person name="Sun C."/>
            <person name="Zou P."/>
            <person name="Liu Y."/>
            <person name="Dai S."/>
            <person name="Zhou R."/>
        </authorList>
    </citation>
    <scope>NUCLEOTIDE SEQUENCE [LARGE SCALE GENOMIC DNA]</scope>
</reference>
<gene>
    <name evidence="1" type="ORF">MLD38_035975</name>
</gene>
<accession>A0ACB9LII1</accession>
<protein>
    <submittedName>
        <fullName evidence="1">Uncharacterized protein</fullName>
    </submittedName>
</protein>
<comment type="caution">
    <text evidence="1">The sequence shown here is derived from an EMBL/GenBank/DDBJ whole genome shotgun (WGS) entry which is preliminary data.</text>
</comment>
<proteinExistence type="predicted"/>
<keyword evidence="2" id="KW-1185">Reference proteome</keyword>